<evidence type="ECO:0000313" key="3">
    <source>
        <dbReference type="Proteomes" id="UP000215914"/>
    </source>
</evidence>
<dbReference type="EMBL" id="CM007902">
    <property type="protein sequence ID" value="OTG00876.1"/>
    <property type="molecule type" value="Genomic_DNA"/>
</dbReference>
<reference evidence="3" key="1">
    <citation type="journal article" date="2017" name="Nature">
        <title>The sunflower genome provides insights into oil metabolism, flowering and Asterid evolution.</title>
        <authorList>
            <person name="Badouin H."/>
            <person name="Gouzy J."/>
            <person name="Grassa C.J."/>
            <person name="Murat F."/>
            <person name="Staton S.E."/>
            <person name="Cottret L."/>
            <person name="Lelandais-Briere C."/>
            <person name="Owens G.L."/>
            <person name="Carrere S."/>
            <person name="Mayjonade B."/>
            <person name="Legrand L."/>
            <person name="Gill N."/>
            <person name="Kane N.C."/>
            <person name="Bowers J.E."/>
            <person name="Hubner S."/>
            <person name="Bellec A."/>
            <person name="Berard A."/>
            <person name="Berges H."/>
            <person name="Blanchet N."/>
            <person name="Boniface M.C."/>
            <person name="Brunel D."/>
            <person name="Catrice O."/>
            <person name="Chaidir N."/>
            <person name="Claudel C."/>
            <person name="Donnadieu C."/>
            <person name="Faraut T."/>
            <person name="Fievet G."/>
            <person name="Helmstetter N."/>
            <person name="King M."/>
            <person name="Knapp S.J."/>
            <person name="Lai Z."/>
            <person name="Le Paslier M.C."/>
            <person name="Lippi Y."/>
            <person name="Lorenzon L."/>
            <person name="Mandel J.R."/>
            <person name="Marage G."/>
            <person name="Marchand G."/>
            <person name="Marquand E."/>
            <person name="Bret-Mestries E."/>
            <person name="Morien E."/>
            <person name="Nambeesan S."/>
            <person name="Nguyen T."/>
            <person name="Pegot-Espagnet P."/>
            <person name="Pouilly N."/>
            <person name="Raftis F."/>
            <person name="Sallet E."/>
            <person name="Schiex T."/>
            <person name="Thomas J."/>
            <person name="Vandecasteele C."/>
            <person name="Vares D."/>
            <person name="Vear F."/>
            <person name="Vautrin S."/>
            <person name="Crespi M."/>
            <person name="Mangin B."/>
            <person name="Burke J.M."/>
            <person name="Salse J."/>
            <person name="Munos S."/>
            <person name="Vincourt P."/>
            <person name="Rieseberg L.H."/>
            <person name="Langlade N.B."/>
        </authorList>
    </citation>
    <scope>NUCLEOTIDE SEQUENCE [LARGE SCALE GENOMIC DNA]</scope>
    <source>
        <strain evidence="3">cv. SF193</strain>
    </source>
</reference>
<evidence type="ECO:0000256" key="1">
    <source>
        <dbReference type="SAM" id="Phobius"/>
    </source>
</evidence>
<protein>
    <submittedName>
        <fullName evidence="2">Uncharacterized protein</fullName>
    </submittedName>
</protein>
<organism evidence="2 3">
    <name type="scientific">Helianthus annuus</name>
    <name type="common">Common sunflower</name>
    <dbReference type="NCBI Taxonomy" id="4232"/>
    <lineage>
        <taxon>Eukaryota</taxon>
        <taxon>Viridiplantae</taxon>
        <taxon>Streptophyta</taxon>
        <taxon>Embryophyta</taxon>
        <taxon>Tracheophyta</taxon>
        <taxon>Spermatophyta</taxon>
        <taxon>Magnoliopsida</taxon>
        <taxon>eudicotyledons</taxon>
        <taxon>Gunneridae</taxon>
        <taxon>Pentapetalae</taxon>
        <taxon>asterids</taxon>
        <taxon>campanulids</taxon>
        <taxon>Asterales</taxon>
        <taxon>Asteraceae</taxon>
        <taxon>Asteroideae</taxon>
        <taxon>Heliantheae alliance</taxon>
        <taxon>Heliantheae</taxon>
        <taxon>Helianthus</taxon>
    </lineage>
</organism>
<accession>A0A251SRD6</accession>
<feature type="transmembrane region" description="Helical" evidence="1">
    <location>
        <begin position="6"/>
        <end position="24"/>
    </location>
</feature>
<proteinExistence type="predicted"/>
<dbReference type="InParanoid" id="A0A251SRD6"/>
<keyword evidence="3" id="KW-1185">Reference proteome</keyword>
<evidence type="ECO:0000313" key="2">
    <source>
        <dbReference type="EMBL" id="OTG00876.1"/>
    </source>
</evidence>
<name>A0A251SRD6_HELAN</name>
<dbReference type="Proteomes" id="UP000215914">
    <property type="component" value="Chromosome 13"/>
</dbReference>
<dbReference type="AlphaFoldDB" id="A0A251SRD6"/>
<sequence>MMTNVLPNLMITIIFSLFCIHNHFVQYREPIMNLLSILKQNILVPLGIILIH</sequence>
<keyword evidence="1" id="KW-0472">Membrane</keyword>
<gene>
    <name evidence="2" type="ORF">HannXRQ_Chr13g0395941</name>
</gene>
<keyword evidence="1" id="KW-1133">Transmembrane helix</keyword>
<keyword evidence="1" id="KW-0812">Transmembrane</keyword>